<dbReference type="PROSITE" id="PS50885">
    <property type="entry name" value="HAMP"/>
    <property type="match status" value="1"/>
</dbReference>
<evidence type="ECO:0000256" key="9">
    <source>
        <dbReference type="ARBA" id="ARBA00023012"/>
    </source>
</evidence>
<evidence type="ECO:0000256" key="1">
    <source>
        <dbReference type="ARBA" id="ARBA00000085"/>
    </source>
</evidence>
<evidence type="ECO:0000256" key="11">
    <source>
        <dbReference type="SAM" id="Phobius"/>
    </source>
</evidence>
<dbReference type="SMART" id="SM00304">
    <property type="entry name" value="HAMP"/>
    <property type="match status" value="1"/>
</dbReference>
<evidence type="ECO:0000256" key="8">
    <source>
        <dbReference type="ARBA" id="ARBA00022989"/>
    </source>
</evidence>
<gene>
    <name evidence="14" type="ORF">DFJ66_8432</name>
</gene>
<evidence type="ECO:0000259" key="12">
    <source>
        <dbReference type="PROSITE" id="PS50109"/>
    </source>
</evidence>
<dbReference type="SUPFAM" id="SSF47384">
    <property type="entry name" value="Homodimeric domain of signal transducing histidine kinase"/>
    <property type="match status" value="1"/>
</dbReference>
<dbReference type="PANTHER" id="PTHR45436:SF5">
    <property type="entry name" value="SENSOR HISTIDINE KINASE TRCS"/>
    <property type="match status" value="1"/>
</dbReference>
<dbReference type="PANTHER" id="PTHR45436">
    <property type="entry name" value="SENSOR HISTIDINE KINASE YKOH"/>
    <property type="match status" value="1"/>
</dbReference>
<dbReference type="AlphaFoldDB" id="A0A495XPC3"/>
<evidence type="ECO:0000259" key="13">
    <source>
        <dbReference type="PROSITE" id="PS50885"/>
    </source>
</evidence>
<feature type="domain" description="Histidine kinase" evidence="12">
    <location>
        <begin position="174"/>
        <end position="374"/>
    </location>
</feature>
<evidence type="ECO:0000256" key="4">
    <source>
        <dbReference type="ARBA" id="ARBA00022553"/>
    </source>
</evidence>
<reference evidence="14 15" key="1">
    <citation type="submission" date="2018-10" db="EMBL/GenBank/DDBJ databases">
        <title>Sequencing the genomes of 1000 actinobacteria strains.</title>
        <authorList>
            <person name="Klenk H.-P."/>
        </authorList>
    </citation>
    <scope>NUCLEOTIDE SEQUENCE [LARGE SCALE GENOMIC DNA]</scope>
    <source>
        <strain evidence="14 15">DSM 43911</strain>
    </source>
</reference>
<evidence type="ECO:0000256" key="2">
    <source>
        <dbReference type="ARBA" id="ARBA00004236"/>
    </source>
</evidence>
<keyword evidence="8 11" id="KW-1133">Transmembrane helix</keyword>
<dbReference type="PRINTS" id="PR00344">
    <property type="entry name" value="BCTRLSENSOR"/>
</dbReference>
<dbReference type="GO" id="GO:0000155">
    <property type="term" value="F:phosphorelay sensor kinase activity"/>
    <property type="evidence" value="ECO:0007669"/>
    <property type="project" value="InterPro"/>
</dbReference>
<dbReference type="InterPro" id="IPR036890">
    <property type="entry name" value="HATPase_C_sf"/>
</dbReference>
<dbReference type="SUPFAM" id="SSF55874">
    <property type="entry name" value="ATPase domain of HSP90 chaperone/DNA topoisomerase II/histidine kinase"/>
    <property type="match status" value="1"/>
</dbReference>
<keyword evidence="6 11" id="KW-0812">Transmembrane</keyword>
<keyword evidence="9" id="KW-0902">Two-component regulatory system</keyword>
<evidence type="ECO:0000256" key="3">
    <source>
        <dbReference type="ARBA" id="ARBA00012438"/>
    </source>
</evidence>
<dbReference type="InterPro" id="IPR036097">
    <property type="entry name" value="HisK_dim/P_sf"/>
</dbReference>
<evidence type="ECO:0000256" key="6">
    <source>
        <dbReference type="ARBA" id="ARBA00022692"/>
    </source>
</evidence>
<keyword evidence="5" id="KW-0808">Transferase</keyword>
<dbReference type="Gene3D" id="3.30.565.10">
    <property type="entry name" value="Histidine kinase-like ATPase, C-terminal domain"/>
    <property type="match status" value="1"/>
</dbReference>
<protein>
    <recommendedName>
        <fullName evidence="3">histidine kinase</fullName>
        <ecNumber evidence="3">2.7.13.3</ecNumber>
    </recommendedName>
</protein>
<dbReference type="Gene3D" id="6.10.340.10">
    <property type="match status" value="1"/>
</dbReference>
<dbReference type="Pfam" id="PF00512">
    <property type="entry name" value="HisKA"/>
    <property type="match status" value="1"/>
</dbReference>
<dbReference type="InterPro" id="IPR003661">
    <property type="entry name" value="HisK_dim/P_dom"/>
</dbReference>
<evidence type="ECO:0000313" key="15">
    <source>
        <dbReference type="Proteomes" id="UP000272729"/>
    </source>
</evidence>
<dbReference type="SMART" id="SM00387">
    <property type="entry name" value="HATPase_c"/>
    <property type="match status" value="1"/>
</dbReference>
<dbReference type="PROSITE" id="PS50109">
    <property type="entry name" value="HIS_KIN"/>
    <property type="match status" value="1"/>
</dbReference>
<dbReference type="GO" id="GO:0005886">
    <property type="term" value="C:plasma membrane"/>
    <property type="evidence" value="ECO:0007669"/>
    <property type="project" value="UniProtKB-SubCell"/>
</dbReference>
<dbReference type="Pfam" id="PF02518">
    <property type="entry name" value="HATPase_c"/>
    <property type="match status" value="1"/>
</dbReference>
<keyword evidence="7 14" id="KW-0418">Kinase</keyword>
<comment type="subcellular location">
    <subcellularLocation>
        <location evidence="2">Cell membrane</location>
    </subcellularLocation>
</comment>
<keyword evidence="4" id="KW-0597">Phosphoprotein</keyword>
<keyword evidence="10 11" id="KW-0472">Membrane</keyword>
<dbReference type="RefSeq" id="WP_121230300.1">
    <property type="nucleotide sequence ID" value="NZ_JBIUBA010000011.1"/>
</dbReference>
<name>A0A495XPC3_9PSEU</name>
<dbReference type="CDD" id="cd00082">
    <property type="entry name" value="HisKA"/>
    <property type="match status" value="1"/>
</dbReference>
<evidence type="ECO:0000313" key="14">
    <source>
        <dbReference type="EMBL" id="RKT75055.1"/>
    </source>
</evidence>
<dbReference type="InterPro" id="IPR003660">
    <property type="entry name" value="HAMP_dom"/>
</dbReference>
<dbReference type="InterPro" id="IPR003594">
    <property type="entry name" value="HATPase_dom"/>
</dbReference>
<dbReference type="Pfam" id="PF00672">
    <property type="entry name" value="HAMP"/>
    <property type="match status" value="1"/>
</dbReference>
<feature type="domain" description="HAMP" evidence="13">
    <location>
        <begin position="113"/>
        <end position="166"/>
    </location>
</feature>
<evidence type="ECO:0000256" key="7">
    <source>
        <dbReference type="ARBA" id="ARBA00022777"/>
    </source>
</evidence>
<dbReference type="EMBL" id="RBXR01000001">
    <property type="protein sequence ID" value="RKT75055.1"/>
    <property type="molecule type" value="Genomic_DNA"/>
</dbReference>
<comment type="caution">
    <text evidence="14">The sequence shown here is derived from an EMBL/GenBank/DDBJ whole genome shotgun (WGS) entry which is preliminary data.</text>
</comment>
<dbReference type="CDD" id="cd06225">
    <property type="entry name" value="HAMP"/>
    <property type="match status" value="1"/>
</dbReference>
<dbReference type="InterPro" id="IPR005467">
    <property type="entry name" value="His_kinase_dom"/>
</dbReference>
<evidence type="ECO:0000256" key="5">
    <source>
        <dbReference type="ARBA" id="ARBA00022679"/>
    </source>
</evidence>
<keyword evidence="15" id="KW-1185">Reference proteome</keyword>
<comment type="catalytic activity">
    <reaction evidence="1">
        <text>ATP + protein L-histidine = ADP + protein N-phospho-L-histidine.</text>
        <dbReference type="EC" id="2.7.13.3"/>
    </reaction>
</comment>
<evidence type="ECO:0000256" key="10">
    <source>
        <dbReference type="ARBA" id="ARBA00023136"/>
    </source>
</evidence>
<feature type="transmembrane region" description="Helical" evidence="11">
    <location>
        <begin position="20"/>
        <end position="41"/>
    </location>
</feature>
<feature type="transmembrane region" description="Helical" evidence="11">
    <location>
        <begin position="89"/>
        <end position="112"/>
    </location>
</feature>
<sequence>MRGRAVRLLRRRTVRLRLTLLYGGLFLLCGATVLTVTYVLVSHALTPIDRLVPLPGLPGPLKVTDEAMHVIVKAEHALVAQRQDVLHQLLVQSGFALALVLVLALALGWLVAGRILHPLRTITTTARQISATNLHRRLALPGPDDELKELGDTFDELLVRLEESFRAQRQFVANASHELRTPLARQRAIGQVALDDPDATVATLRAAHERVLAAGAQQERLIEALLTLARGHAGIDVRRPFDLAEVVAEVVAVRRTAGLRDSISPSPVAGHRALAERLVVNLVDNALRHNVPGGWVEVTCGGGVLVVANTGPVVAEVERLFEPFHRGGRARSGEGLGLGLSIVRAIASAHDAAVATVPRDGGGLVVTVTFPDPARPHTNG</sequence>
<dbReference type="Proteomes" id="UP000272729">
    <property type="component" value="Unassembled WGS sequence"/>
</dbReference>
<dbReference type="SMART" id="SM00388">
    <property type="entry name" value="HisKA"/>
    <property type="match status" value="1"/>
</dbReference>
<dbReference type="Gene3D" id="1.10.287.130">
    <property type="match status" value="1"/>
</dbReference>
<proteinExistence type="predicted"/>
<dbReference type="InterPro" id="IPR050428">
    <property type="entry name" value="TCS_sensor_his_kinase"/>
</dbReference>
<organism evidence="14 15">
    <name type="scientific">Saccharothrix variisporea</name>
    <dbReference type="NCBI Taxonomy" id="543527"/>
    <lineage>
        <taxon>Bacteria</taxon>
        <taxon>Bacillati</taxon>
        <taxon>Actinomycetota</taxon>
        <taxon>Actinomycetes</taxon>
        <taxon>Pseudonocardiales</taxon>
        <taxon>Pseudonocardiaceae</taxon>
        <taxon>Saccharothrix</taxon>
    </lineage>
</organism>
<dbReference type="InterPro" id="IPR004358">
    <property type="entry name" value="Sig_transdc_His_kin-like_C"/>
</dbReference>
<dbReference type="EC" id="2.7.13.3" evidence="3"/>
<dbReference type="OrthoDB" id="9786919at2"/>
<dbReference type="SUPFAM" id="SSF158472">
    <property type="entry name" value="HAMP domain-like"/>
    <property type="match status" value="1"/>
</dbReference>
<accession>A0A495XPC3</accession>